<dbReference type="InterPro" id="IPR050807">
    <property type="entry name" value="TransReg_Diox_bact_type"/>
</dbReference>
<dbReference type="AlphaFoldDB" id="A0A2S9Y092"/>
<protein>
    <submittedName>
        <fullName evidence="3">Anaerobic benzoate catabolism transcriptional regulator</fullName>
    </submittedName>
</protein>
<dbReference type="OrthoDB" id="5521004at2"/>
<evidence type="ECO:0000256" key="1">
    <source>
        <dbReference type="ARBA" id="ARBA00023125"/>
    </source>
</evidence>
<keyword evidence="1" id="KW-0238">DNA-binding</keyword>
<dbReference type="CDD" id="cd00093">
    <property type="entry name" value="HTH_XRE"/>
    <property type="match status" value="1"/>
</dbReference>
<dbReference type="PROSITE" id="PS50943">
    <property type="entry name" value="HTH_CROC1"/>
    <property type="match status" value="1"/>
</dbReference>
<dbReference type="GO" id="GO:0003700">
    <property type="term" value="F:DNA-binding transcription factor activity"/>
    <property type="evidence" value="ECO:0007669"/>
    <property type="project" value="TreeGrafter"/>
</dbReference>
<proteinExistence type="predicted"/>
<reference evidence="3 4" key="1">
    <citation type="submission" date="2018-03" db="EMBL/GenBank/DDBJ databases">
        <title>Draft Genome Sequences of the Obligatory Marine Myxobacteria Enhygromyxa salina SWB007.</title>
        <authorList>
            <person name="Poehlein A."/>
            <person name="Moghaddam J.A."/>
            <person name="Harms H."/>
            <person name="Alanjari M."/>
            <person name="Koenig G.M."/>
            <person name="Daniel R."/>
            <person name="Schaeberle T.F."/>
        </authorList>
    </citation>
    <scope>NUCLEOTIDE SEQUENCE [LARGE SCALE GENOMIC DNA]</scope>
    <source>
        <strain evidence="3 4">SWB007</strain>
    </source>
</reference>
<organism evidence="3 4">
    <name type="scientific">Enhygromyxa salina</name>
    <dbReference type="NCBI Taxonomy" id="215803"/>
    <lineage>
        <taxon>Bacteria</taxon>
        <taxon>Pseudomonadati</taxon>
        <taxon>Myxococcota</taxon>
        <taxon>Polyangia</taxon>
        <taxon>Nannocystales</taxon>
        <taxon>Nannocystaceae</taxon>
        <taxon>Enhygromyxa</taxon>
    </lineage>
</organism>
<dbReference type="PANTHER" id="PTHR46797">
    <property type="entry name" value="HTH-TYPE TRANSCRIPTIONAL REGULATOR"/>
    <property type="match status" value="1"/>
</dbReference>
<dbReference type="EMBL" id="PVNL01000124">
    <property type="protein sequence ID" value="PRP98524.1"/>
    <property type="molecule type" value="Genomic_DNA"/>
</dbReference>
<feature type="domain" description="HTH cro/C1-type" evidence="2">
    <location>
        <begin position="11"/>
        <end position="66"/>
    </location>
</feature>
<dbReference type="SUPFAM" id="SSF47413">
    <property type="entry name" value="lambda repressor-like DNA-binding domains"/>
    <property type="match status" value="1"/>
</dbReference>
<dbReference type="Gene3D" id="1.10.260.40">
    <property type="entry name" value="lambda repressor-like DNA-binding domains"/>
    <property type="match status" value="1"/>
</dbReference>
<name>A0A2S9Y092_9BACT</name>
<comment type="caution">
    <text evidence="3">The sequence shown here is derived from an EMBL/GenBank/DDBJ whole genome shotgun (WGS) entry which is preliminary data.</text>
</comment>
<dbReference type="GO" id="GO:0005829">
    <property type="term" value="C:cytosol"/>
    <property type="evidence" value="ECO:0007669"/>
    <property type="project" value="TreeGrafter"/>
</dbReference>
<sequence length="106" mass="11632">MVTPQQLAARLRELRGRRELTQEALAEAADVSGKTIRRIEQGRGISPTLVTLEKVASAFGLTASEMLGDQLESREVAAMYRELPELEQSIAYVVLRSLTDHAAASH</sequence>
<evidence type="ECO:0000313" key="4">
    <source>
        <dbReference type="Proteomes" id="UP000238823"/>
    </source>
</evidence>
<accession>A0A2S9Y092</accession>
<dbReference type="Pfam" id="PF13560">
    <property type="entry name" value="HTH_31"/>
    <property type="match status" value="1"/>
</dbReference>
<gene>
    <name evidence="3" type="ORF">ENSA7_64670</name>
</gene>
<dbReference type="PANTHER" id="PTHR46797:SF1">
    <property type="entry name" value="METHYLPHOSPHONATE SYNTHASE"/>
    <property type="match status" value="1"/>
</dbReference>
<evidence type="ECO:0000313" key="3">
    <source>
        <dbReference type="EMBL" id="PRP98524.1"/>
    </source>
</evidence>
<dbReference type="RefSeq" id="WP_106093309.1">
    <property type="nucleotide sequence ID" value="NZ_PVNL01000124.1"/>
</dbReference>
<dbReference type="InterPro" id="IPR001387">
    <property type="entry name" value="Cro/C1-type_HTH"/>
</dbReference>
<dbReference type="SMART" id="SM00530">
    <property type="entry name" value="HTH_XRE"/>
    <property type="match status" value="1"/>
</dbReference>
<dbReference type="GO" id="GO:0003677">
    <property type="term" value="F:DNA binding"/>
    <property type="evidence" value="ECO:0007669"/>
    <property type="project" value="UniProtKB-KW"/>
</dbReference>
<dbReference type="Proteomes" id="UP000238823">
    <property type="component" value="Unassembled WGS sequence"/>
</dbReference>
<dbReference type="InterPro" id="IPR010982">
    <property type="entry name" value="Lambda_DNA-bd_dom_sf"/>
</dbReference>
<evidence type="ECO:0000259" key="2">
    <source>
        <dbReference type="PROSITE" id="PS50943"/>
    </source>
</evidence>